<dbReference type="Pfam" id="PF00083">
    <property type="entry name" value="Sugar_tr"/>
    <property type="match status" value="1"/>
</dbReference>
<dbReference type="Gene3D" id="1.20.1250.20">
    <property type="entry name" value="MFS general substrate transporter like domains"/>
    <property type="match status" value="1"/>
</dbReference>
<protein>
    <submittedName>
        <fullName evidence="5">Organic cation transporter protein</fullName>
    </submittedName>
</protein>
<dbReference type="EMBL" id="GDIQ01062045">
    <property type="protein sequence ID" value="JAN32692.1"/>
    <property type="molecule type" value="Transcribed_RNA"/>
</dbReference>
<dbReference type="InterPro" id="IPR020846">
    <property type="entry name" value="MFS_dom"/>
</dbReference>
<dbReference type="SUPFAM" id="SSF103473">
    <property type="entry name" value="MFS general substrate transporter"/>
    <property type="match status" value="1"/>
</dbReference>
<organism evidence="5">
    <name type="scientific">Daphnia magna</name>
    <dbReference type="NCBI Taxonomy" id="35525"/>
    <lineage>
        <taxon>Eukaryota</taxon>
        <taxon>Metazoa</taxon>
        <taxon>Ecdysozoa</taxon>
        <taxon>Arthropoda</taxon>
        <taxon>Crustacea</taxon>
        <taxon>Branchiopoda</taxon>
        <taxon>Diplostraca</taxon>
        <taxon>Cladocera</taxon>
        <taxon>Anomopoda</taxon>
        <taxon>Daphniidae</taxon>
        <taxon>Daphnia</taxon>
    </lineage>
</organism>
<reference evidence="5" key="1">
    <citation type="submission" date="2015-10" db="EMBL/GenBank/DDBJ databases">
        <title>EvidentialGene: Evidence-directed Construction of Complete mRNA Transcriptomes without Genomes.</title>
        <authorList>
            <person name="Gilbert D.G."/>
        </authorList>
    </citation>
    <scope>NUCLEOTIDE SEQUENCE</scope>
</reference>
<dbReference type="InterPro" id="IPR036259">
    <property type="entry name" value="MFS_trans_sf"/>
</dbReference>
<keyword evidence="3" id="KW-1133">Transmembrane helix</keyword>
<dbReference type="GO" id="GO:0022857">
    <property type="term" value="F:transmembrane transporter activity"/>
    <property type="evidence" value="ECO:0007669"/>
    <property type="project" value="InterPro"/>
</dbReference>
<evidence type="ECO:0000256" key="2">
    <source>
        <dbReference type="ARBA" id="ARBA00022692"/>
    </source>
</evidence>
<dbReference type="GO" id="GO:0016020">
    <property type="term" value="C:membrane"/>
    <property type="evidence" value="ECO:0007669"/>
    <property type="project" value="UniProtKB-SubCell"/>
</dbReference>
<dbReference type="PROSITE" id="PS50850">
    <property type="entry name" value="MFS"/>
    <property type="match status" value="1"/>
</dbReference>
<evidence type="ECO:0000313" key="5">
    <source>
        <dbReference type="EMBL" id="JAN32692.1"/>
    </source>
</evidence>
<keyword evidence="4" id="KW-0472">Membrane</keyword>
<name>A0A0P5IDS9_9CRUS</name>
<comment type="subcellular location">
    <subcellularLocation>
        <location evidence="1">Membrane</location>
        <topology evidence="1">Multi-pass membrane protein</topology>
    </subcellularLocation>
</comment>
<accession>A0A0P5IDS9</accession>
<dbReference type="AlphaFoldDB" id="A0A0P5IDS9"/>
<dbReference type="OrthoDB" id="2544694at2759"/>
<keyword evidence="2" id="KW-0812">Transmembrane</keyword>
<evidence type="ECO:0000256" key="3">
    <source>
        <dbReference type="ARBA" id="ARBA00022989"/>
    </source>
</evidence>
<dbReference type="CDD" id="cd17317">
    <property type="entry name" value="MFS_SLC22"/>
    <property type="match status" value="1"/>
</dbReference>
<sequence length="596" mass="66753">MTIDFDLILPDVGEYGNYQKLMVWFVFLPGMIPCGFHAYNQLFMATQPKFRCLIPDLDLADRNFTEEFIRNASIPFVMNKDGRWNFSSCSMYSRNYSVEEDLTVLLQASGNLSSSDIPTVPCQAGWKFQNNDQETTTVVTEWELVCDKDFYPTMALVLFGISGLIGNWIFGYIQDSMGRRPAFFIYLLIESIFAIATAFAPTFGIWLACRIGVGFTVPAIMGTPFVMAIELVGPSWRTHVALLANVVYSCTLCLLGVVVWLVRDWRQMSLATSLPFLAFFFYWWVLPESPRWLLSQNRLAEAEVEIRKMARINKRSLPAGYFNQFKTNVEESGDDMDSSRSQPTYGALDLVKTPNMARKTAIVTFIWFTVTSVYVGLSYYAPALGGNEYLNFLLAGVAELPTYFFLWPTMDRWGRRWTLCFSMILGGVACLATLSFQDDYVVMLVLYCIGKFGISSAFVVLPLMASELYPTVVRGIGISISGVAGMLGPIFIPLINYLGTESLMVLPLMIMGGLMVAGGLCALTLPETLHQHLPQTLEEGELFGKDFGYKQWLTCCPPRPNRREHGKDVAQRLAENSDVAKPLVSLTIPSSVTSAI</sequence>
<dbReference type="InterPro" id="IPR005828">
    <property type="entry name" value="MFS_sugar_transport-like"/>
</dbReference>
<evidence type="ECO:0000256" key="1">
    <source>
        <dbReference type="ARBA" id="ARBA00004141"/>
    </source>
</evidence>
<dbReference type="PANTHER" id="PTHR24064">
    <property type="entry name" value="SOLUTE CARRIER FAMILY 22 MEMBER"/>
    <property type="match status" value="1"/>
</dbReference>
<evidence type="ECO:0000256" key="4">
    <source>
        <dbReference type="ARBA" id="ARBA00023136"/>
    </source>
</evidence>
<proteinExistence type="predicted"/>